<dbReference type="AlphaFoldDB" id="A0A8J2XG31"/>
<dbReference type="SUPFAM" id="SSF52540">
    <property type="entry name" value="P-loop containing nucleoside triphosphate hydrolases"/>
    <property type="match status" value="1"/>
</dbReference>
<evidence type="ECO:0000259" key="1">
    <source>
        <dbReference type="Pfam" id="PF00485"/>
    </source>
</evidence>
<accession>A0A8J2XG31</accession>
<reference evidence="2" key="2">
    <citation type="submission" date="2020-09" db="EMBL/GenBank/DDBJ databases">
        <authorList>
            <person name="Sun Q."/>
            <person name="Zhou Y."/>
        </authorList>
    </citation>
    <scope>NUCLEOTIDE SEQUENCE</scope>
    <source>
        <strain evidence="2">CGMCC 1.12360</strain>
    </source>
</reference>
<gene>
    <name evidence="2" type="primary">udk</name>
    <name evidence="2" type="ORF">GCM10010978_27800</name>
</gene>
<protein>
    <submittedName>
        <fullName evidence="2">Uridine kinase</fullName>
    </submittedName>
</protein>
<dbReference type="GO" id="GO:0005524">
    <property type="term" value="F:ATP binding"/>
    <property type="evidence" value="ECO:0007669"/>
    <property type="project" value="InterPro"/>
</dbReference>
<keyword evidence="2" id="KW-0418">Kinase</keyword>
<dbReference type="Proteomes" id="UP000602050">
    <property type="component" value="Unassembled WGS sequence"/>
</dbReference>
<dbReference type="PANTHER" id="PTHR10285">
    <property type="entry name" value="URIDINE KINASE"/>
    <property type="match status" value="1"/>
</dbReference>
<dbReference type="InterPro" id="IPR027417">
    <property type="entry name" value="P-loop_NTPase"/>
</dbReference>
<proteinExistence type="predicted"/>
<keyword evidence="2" id="KW-0808">Transferase</keyword>
<dbReference type="GO" id="GO:0016301">
    <property type="term" value="F:kinase activity"/>
    <property type="evidence" value="ECO:0007669"/>
    <property type="project" value="UniProtKB-KW"/>
</dbReference>
<evidence type="ECO:0000313" key="3">
    <source>
        <dbReference type="Proteomes" id="UP000602050"/>
    </source>
</evidence>
<sequence>MKLIQDIAEYRLVMEFLHKIKAGKKRVIIAIDGRAGSGKTTFAKRVQEALDCNVFHMDDFFLPASLKTEKRLQEPGGNVHYERFYEEVIAPIVKGIPVVYRPYNCQTGELEEEMRFKPKQITVVEGVYSLHPLFQPFYDFKVFMTVDQEVQLARIERRNGKEMLQAFVERWIPLEENYFRQLNIEKQYDITIDTTDF</sequence>
<keyword evidence="3" id="KW-1185">Reference proteome</keyword>
<reference evidence="2" key="1">
    <citation type="journal article" date="2014" name="Int. J. Syst. Evol. Microbiol.">
        <title>Complete genome sequence of Corynebacterium casei LMG S-19264T (=DSM 44701T), isolated from a smear-ripened cheese.</title>
        <authorList>
            <consortium name="US DOE Joint Genome Institute (JGI-PGF)"/>
            <person name="Walter F."/>
            <person name="Albersmeier A."/>
            <person name="Kalinowski J."/>
            <person name="Ruckert C."/>
        </authorList>
    </citation>
    <scope>NUCLEOTIDE SEQUENCE</scope>
    <source>
        <strain evidence="2">CGMCC 1.12360</strain>
    </source>
</reference>
<comment type="caution">
    <text evidence="2">The sequence shown here is derived from an EMBL/GenBank/DDBJ whole genome shotgun (WGS) entry which is preliminary data.</text>
</comment>
<dbReference type="Pfam" id="PF00485">
    <property type="entry name" value="PRK"/>
    <property type="match status" value="1"/>
</dbReference>
<name>A0A8J2XG31_9BACI</name>
<dbReference type="Gene3D" id="3.40.50.300">
    <property type="entry name" value="P-loop containing nucleotide triphosphate hydrolases"/>
    <property type="match status" value="1"/>
</dbReference>
<evidence type="ECO:0000313" key="2">
    <source>
        <dbReference type="EMBL" id="GFZ86282.1"/>
    </source>
</evidence>
<feature type="domain" description="Phosphoribulokinase/uridine kinase" evidence="1">
    <location>
        <begin position="28"/>
        <end position="154"/>
    </location>
</feature>
<organism evidence="2 3">
    <name type="scientific">Compostibacillus humi</name>
    <dbReference type="NCBI Taxonomy" id="1245525"/>
    <lineage>
        <taxon>Bacteria</taxon>
        <taxon>Bacillati</taxon>
        <taxon>Bacillota</taxon>
        <taxon>Bacilli</taxon>
        <taxon>Bacillales</taxon>
        <taxon>Bacillaceae</taxon>
        <taxon>Compostibacillus</taxon>
    </lineage>
</organism>
<dbReference type="EMBL" id="BMEV01000066">
    <property type="protein sequence ID" value="GFZ86282.1"/>
    <property type="molecule type" value="Genomic_DNA"/>
</dbReference>
<dbReference type="RefSeq" id="WP_188393025.1">
    <property type="nucleotide sequence ID" value="NZ_BMEV01000066.1"/>
</dbReference>
<dbReference type="InterPro" id="IPR006083">
    <property type="entry name" value="PRK/URK"/>
</dbReference>